<name>A0A438N2K5_EXOME</name>
<dbReference type="EMBL" id="NAJM01000026">
    <property type="protein sequence ID" value="RVX69969.1"/>
    <property type="molecule type" value="Genomic_DNA"/>
</dbReference>
<gene>
    <name evidence="1" type="ORF">B0A52_05804</name>
</gene>
<sequence>MSALLDGLRRSVAVQSIDSGVCVRINCNPWNIVLMFVDSVRTPSLPTVSRQSFGSIASSNSNLDNTGGFNSGGSSHNDFALQRMLQEPRLDGVWLSGQNVAERRRHHYAKMNSMMQDISESFQTNRQ</sequence>
<evidence type="ECO:0000313" key="1">
    <source>
        <dbReference type="EMBL" id="RVX69969.1"/>
    </source>
</evidence>
<dbReference type="Proteomes" id="UP000288859">
    <property type="component" value="Unassembled WGS sequence"/>
</dbReference>
<organism evidence="1 2">
    <name type="scientific">Exophiala mesophila</name>
    <name type="common">Black yeast-like fungus</name>
    <dbReference type="NCBI Taxonomy" id="212818"/>
    <lineage>
        <taxon>Eukaryota</taxon>
        <taxon>Fungi</taxon>
        <taxon>Dikarya</taxon>
        <taxon>Ascomycota</taxon>
        <taxon>Pezizomycotina</taxon>
        <taxon>Eurotiomycetes</taxon>
        <taxon>Chaetothyriomycetidae</taxon>
        <taxon>Chaetothyriales</taxon>
        <taxon>Herpotrichiellaceae</taxon>
        <taxon>Exophiala</taxon>
    </lineage>
</organism>
<protein>
    <submittedName>
        <fullName evidence="1">Uncharacterized protein</fullName>
    </submittedName>
</protein>
<evidence type="ECO:0000313" key="2">
    <source>
        <dbReference type="Proteomes" id="UP000288859"/>
    </source>
</evidence>
<accession>A0A438N2K5</accession>
<reference evidence="1 2" key="1">
    <citation type="submission" date="2017-03" db="EMBL/GenBank/DDBJ databases">
        <title>Genomes of endolithic fungi from Antarctica.</title>
        <authorList>
            <person name="Coleine C."/>
            <person name="Masonjones S."/>
            <person name="Stajich J.E."/>
        </authorList>
    </citation>
    <scope>NUCLEOTIDE SEQUENCE [LARGE SCALE GENOMIC DNA]</scope>
    <source>
        <strain evidence="1 2">CCFEE 6314</strain>
    </source>
</reference>
<proteinExistence type="predicted"/>
<dbReference type="AlphaFoldDB" id="A0A438N2K5"/>
<comment type="caution">
    <text evidence="1">The sequence shown here is derived from an EMBL/GenBank/DDBJ whole genome shotgun (WGS) entry which is preliminary data.</text>
</comment>